<keyword evidence="6 9" id="KW-0472">Membrane</keyword>
<dbReference type="GO" id="GO:0016746">
    <property type="term" value="F:acyltransferase activity"/>
    <property type="evidence" value="ECO:0007669"/>
    <property type="project" value="UniProtKB-KW"/>
</dbReference>
<evidence type="ECO:0000256" key="4">
    <source>
        <dbReference type="ARBA" id="ARBA00022692"/>
    </source>
</evidence>
<evidence type="ECO:0000256" key="2">
    <source>
        <dbReference type="ARBA" id="ARBA00022475"/>
    </source>
</evidence>
<keyword evidence="8" id="KW-0175">Coiled coil</keyword>
<evidence type="ECO:0000256" key="8">
    <source>
        <dbReference type="SAM" id="Coils"/>
    </source>
</evidence>
<keyword evidence="12" id="KW-1185">Reference proteome</keyword>
<dbReference type="InterPro" id="IPR036514">
    <property type="entry name" value="SGNH_hydro_sf"/>
</dbReference>
<keyword evidence="2" id="KW-1003">Cell membrane</keyword>
<reference evidence="11 12" key="1">
    <citation type="journal article" date="2022" name="Genome Biol. Evol.">
        <title>Host diet, physiology and behaviors set the stage for Lachnospiraceae cladogenesis.</title>
        <authorList>
            <person name="Vera-Ponce De Leon A."/>
            <person name="Schneider M."/>
            <person name="Jahnes B.C."/>
            <person name="Sadowski V."/>
            <person name="Camuy-Velez L.A."/>
            <person name="Duan J."/>
            <person name="Sabree Z.L."/>
        </authorList>
    </citation>
    <scope>NUCLEOTIDE SEQUENCE [LARGE SCALE GENOMIC DNA]</scope>
    <source>
        <strain evidence="11 12">PAL227</strain>
    </source>
</reference>
<comment type="caution">
    <text evidence="11">The sequence shown here is derived from an EMBL/GenBank/DDBJ whole genome shotgun (WGS) entry which is preliminary data.</text>
</comment>
<evidence type="ECO:0000256" key="6">
    <source>
        <dbReference type="ARBA" id="ARBA00023136"/>
    </source>
</evidence>
<proteinExistence type="predicted"/>
<evidence type="ECO:0000313" key="11">
    <source>
        <dbReference type="EMBL" id="MCP1109848.1"/>
    </source>
</evidence>
<evidence type="ECO:0000256" key="9">
    <source>
        <dbReference type="SAM" id="Phobius"/>
    </source>
</evidence>
<feature type="domain" description="Acyltransferase 3" evidence="10">
    <location>
        <begin position="15"/>
        <end position="338"/>
    </location>
</feature>
<feature type="transmembrane region" description="Helical" evidence="9">
    <location>
        <begin position="325"/>
        <end position="346"/>
    </location>
</feature>
<feature type="transmembrane region" description="Helical" evidence="9">
    <location>
        <begin position="146"/>
        <end position="166"/>
    </location>
</feature>
<keyword evidence="3" id="KW-0808">Transferase</keyword>
<feature type="transmembrane region" description="Helical" evidence="9">
    <location>
        <begin position="302"/>
        <end position="319"/>
    </location>
</feature>
<sequence length="618" mass="69064">MGDVGSEKTQKNYITGIDGLRAIAVLMVLAYHLRLPFAKGGLLGVTIFFVISGYLLTRSLLPEVENTGKIDFKTFAAKRVKRLIPAIFVMATIIIIVSAIFNRVLFTKGSEDYLSAILGYNNWWQIFNNVSYFENAGTPSPFTHTWSQAIEAQFFILFPIFLLLMNKFFDKKILIRVTIVLAIISMALMWLLFDPTKDPSRVYYGTDTRLFSLLFGALLAMVNPRLSSQKKDQYLRQGIGAAALIGLLVMTATIYGFSDFWYKGGLAIASILGVLVIYGVLDGKGVLSKVLSILPFRYISERSYGIYLWHYPLILLISGGRPMSWWQIAITLILTLVAVELSYRYVETPIRRDAIKKNIAIIRKNPRSSKGRERQMKVFKKVLIVTGSSLAVVLVMLLCMLFVPRKQALNTEKEMQAKAQKAQELAAEKLKEAQANKEDKVAEEEKVAKTDEEILAEIKLLLIGDSIALGATDQFYATFPQSISDAAVSRFATEVGGIYNHYAVDSGWNGDGVIFALGTNGTLGDSLPVLRQELGPDKPLFVITGRAPFVSWIDDNNQQIKDFVKATPNTYLVDWYALSEGHPEYFEPDETHPNVTGADAYIQGIKDAVLAVYREKKE</sequence>
<dbReference type="InterPro" id="IPR050879">
    <property type="entry name" value="Acyltransferase_3"/>
</dbReference>
<dbReference type="EMBL" id="JAMZFV010000006">
    <property type="protein sequence ID" value="MCP1109848.1"/>
    <property type="molecule type" value="Genomic_DNA"/>
</dbReference>
<keyword evidence="7 11" id="KW-0012">Acyltransferase</keyword>
<feature type="transmembrane region" description="Helical" evidence="9">
    <location>
        <begin position="82"/>
        <end position="101"/>
    </location>
</feature>
<feature type="transmembrane region" description="Helical" evidence="9">
    <location>
        <begin position="208"/>
        <end position="226"/>
    </location>
</feature>
<evidence type="ECO:0000256" key="7">
    <source>
        <dbReference type="ARBA" id="ARBA00023315"/>
    </source>
</evidence>
<dbReference type="RefSeq" id="WP_262068729.1">
    <property type="nucleotide sequence ID" value="NZ_JAMXOC010000006.1"/>
</dbReference>
<dbReference type="PANTHER" id="PTHR23028:SF53">
    <property type="entry name" value="ACYL_TRANSF_3 DOMAIN-CONTAINING PROTEIN"/>
    <property type="match status" value="1"/>
</dbReference>
<dbReference type="Proteomes" id="UP001523565">
    <property type="component" value="Unassembled WGS sequence"/>
</dbReference>
<feature type="coiled-coil region" evidence="8">
    <location>
        <begin position="405"/>
        <end position="447"/>
    </location>
</feature>
<evidence type="ECO:0000256" key="1">
    <source>
        <dbReference type="ARBA" id="ARBA00004651"/>
    </source>
</evidence>
<dbReference type="PANTHER" id="PTHR23028">
    <property type="entry name" value="ACETYLTRANSFERASE"/>
    <property type="match status" value="1"/>
</dbReference>
<keyword evidence="4 9" id="KW-0812">Transmembrane</keyword>
<organism evidence="11 12">
    <name type="scientific">Ohessyouella blattaphilus</name>
    <dbReference type="NCBI Taxonomy" id="2949333"/>
    <lineage>
        <taxon>Bacteria</taxon>
        <taxon>Bacillati</taxon>
        <taxon>Bacillota</taxon>
        <taxon>Clostridia</taxon>
        <taxon>Lachnospirales</taxon>
        <taxon>Lachnospiraceae</taxon>
        <taxon>Ohessyouella</taxon>
    </lineage>
</organism>
<evidence type="ECO:0000256" key="5">
    <source>
        <dbReference type="ARBA" id="ARBA00022989"/>
    </source>
</evidence>
<gene>
    <name evidence="11" type="ORF">NK118_06225</name>
</gene>
<dbReference type="SUPFAM" id="SSF52266">
    <property type="entry name" value="SGNH hydrolase"/>
    <property type="match status" value="1"/>
</dbReference>
<feature type="transmembrane region" description="Helical" evidence="9">
    <location>
        <begin position="173"/>
        <end position="193"/>
    </location>
</feature>
<evidence type="ECO:0000313" key="12">
    <source>
        <dbReference type="Proteomes" id="UP001523565"/>
    </source>
</evidence>
<protein>
    <submittedName>
        <fullName evidence="11">Acyltransferase family protein</fullName>
    </submittedName>
</protein>
<feature type="transmembrane region" description="Helical" evidence="9">
    <location>
        <begin position="382"/>
        <end position="403"/>
    </location>
</feature>
<feature type="transmembrane region" description="Helical" evidence="9">
    <location>
        <begin position="40"/>
        <end position="61"/>
    </location>
</feature>
<feature type="transmembrane region" description="Helical" evidence="9">
    <location>
        <begin position="238"/>
        <end position="258"/>
    </location>
</feature>
<comment type="subcellular location">
    <subcellularLocation>
        <location evidence="1">Cell membrane</location>
        <topology evidence="1">Multi-pass membrane protein</topology>
    </subcellularLocation>
</comment>
<evidence type="ECO:0000259" key="10">
    <source>
        <dbReference type="Pfam" id="PF01757"/>
    </source>
</evidence>
<keyword evidence="5 9" id="KW-1133">Transmembrane helix</keyword>
<evidence type="ECO:0000256" key="3">
    <source>
        <dbReference type="ARBA" id="ARBA00022679"/>
    </source>
</evidence>
<accession>A0ABT1EGN1</accession>
<feature type="transmembrane region" description="Helical" evidence="9">
    <location>
        <begin position="264"/>
        <end position="281"/>
    </location>
</feature>
<dbReference type="InterPro" id="IPR002656">
    <property type="entry name" value="Acyl_transf_3_dom"/>
</dbReference>
<name>A0ABT1EGN1_9FIRM</name>
<dbReference type="Pfam" id="PF01757">
    <property type="entry name" value="Acyl_transf_3"/>
    <property type="match status" value="1"/>
</dbReference>
<feature type="transmembrane region" description="Helical" evidence="9">
    <location>
        <begin position="12"/>
        <end position="34"/>
    </location>
</feature>
<dbReference type="Gene3D" id="3.40.50.1110">
    <property type="entry name" value="SGNH hydrolase"/>
    <property type="match status" value="1"/>
</dbReference>